<dbReference type="NCBIfam" id="TIGR02887">
    <property type="entry name" value="spore_ger_x_C"/>
    <property type="match status" value="1"/>
</dbReference>
<dbReference type="Pfam" id="PF05504">
    <property type="entry name" value="Spore_GerAC"/>
    <property type="match status" value="1"/>
</dbReference>
<dbReference type="PROSITE" id="PS51257">
    <property type="entry name" value="PROKAR_LIPOPROTEIN"/>
    <property type="match status" value="1"/>
</dbReference>
<keyword evidence="6" id="KW-0564">Palmitate</keyword>
<sequence>MRKAILCLTLCFFLTGCRDEKIIEQMGFARTLAYDTANPDGSGNLLRITISIPQAQPHHTRILLSTTARSSKEARLIFTRENNRQVVSGQLRTALFGEKLSSIGLWHHVDSLVRDPSIGNTVSVVVVEGDANDLLESEFSQYPSTGEYIETLIRSGSRANEIPSSNLYTFTRDFMDKGIDPVAPILKASKESIKLDGLALFREDRYVGKVEPRDSLLIASMMGRVHSGELAIPVPSENGEESDIVIMSFMSSKRKITISHKQPIKSGSDLNVVVHMKLRGSLLEYTGTMKLQEAEIQKKMEAMMSAYLEKEGTRIIKMMQQLSADSLGIGQYARNEMSYAQWERTDWHAFFSRANIKVVADVKIKDLGKVQQ</sequence>
<protein>
    <submittedName>
        <fullName evidence="10">Ger(X)C family spore germination protein</fullName>
    </submittedName>
</protein>
<evidence type="ECO:0000313" key="11">
    <source>
        <dbReference type="Proteomes" id="UP001519887"/>
    </source>
</evidence>
<dbReference type="EMBL" id="JAHZIK010000611">
    <property type="protein sequence ID" value="MBW7456571.1"/>
    <property type="molecule type" value="Genomic_DNA"/>
</dbReference>
<evidence type="ECO:0000256" key="2">
    <source>
        <dbReference type="ARBA" id="ARBA00007886"/>
    </source>
</evidence>
<evidence type="ECO:0000256" key="4">
    <source>
        <dbReference type="ARBA" id="ARBA00022729"/>
    </source>
</evidence>
<evidence type="ECO:0000256" key="3">
    <source>
        <dbReference type="ARBA" id="ARBA00022544"/>
    </source>
</evidence>
<dbReference type="PANTHER" id="PTHR35789">
    <property type="entry name" value="SPORE GERMINATION PROTEIN B3"/>
    <property type="match status" value="1"/>
</dbReference>
<accession>A0ABS7C798</accession>
<keyword evidence="7" id="KW-0449">Lipoprotein</keyword>
<gene>
    <name evidence="10" type="ORF">K0U00_21260</name>
</gene>
<evidence type="ECO:0000259" key="9">
    <source>
        <dbReference type="Pfam" id="PF25198"/>
    </source>
</evidence>
<organism evidence="10 11">
    <name type="scientific">Paenibacillus sepulcri</name>
    <dbReference type="NCBI Taxonomy" id="359917"/>
    <lineage>
        <taxon>Bacteria</taxon>
        <taxon>Bacillati</taxon>
        <taxon>Bacillota</taxon>
        <taxon>Bacilli</taxon>
        <taxon>Bacillales</taxon>
        <taxon>Paenibacillaceae</taxon>
        <taxon>Paenibacillus</taxon>
    </lineage>
</organism>
<dbReference type="InterPro" id="IPR046953">
    <property type="entry name" value="Spore_GerAC-like_C"/>
</dbReference>
<dbReference type="InterPro" id="IPR057336">
    <property type="entry name" value="GerAC_N"/>
</dbReference>
<dbReference type="PANTHER" id="PTHR35789:SF1">
    <property type="entry name" value="SPORE GERMINATION PROTEIN B3"/>
    <property type="match status" value="1"/>
</dbReference>
<dbReference type="InterPro" id="IPR038501">
    <property type="entry name" value="Spore_GerAC_C_sf"/>
</dbReference>
<dbReference type="InterPro" id="IPR008844">
    <property type="entry name" value="Spore_GerAC-like"/>
</dbReference>
<keyword evidence="11" id="KW-1185">Reference proteome</keyword>
<evidence type="ECO:0000256" key="7">
    <source>
        <dbReference type="ARBA" id="ARBA00023288"/>
    </source>
</evidence>
<evidence type="ECO:0000256" key="5">
    <source>
        <dbReference type="ARBA" id="ARBA00023136"/>
    </source>
</evidence>
<keyword evidence="5" id="KW-0472">Membrane</keyword>
<evidence type="ECO:0000256" key="1">
    <source>
        <dbReference type="ARBA" id="ARBA00004635"/>
    </source>
</evidence>
<evidence type="ECO:0000259" key="8">
    <source>
        <dbReference type="Pfam" id="PF05504"/>
    </source>
</evidence>
<reference evidence="10 11" key="1">
    <citation type="submission" date="2021-07" db="EMBL/GenBank/DDBJ databases">
        <title>Paenibacillus radiodurans sp. nov., isolated from the southeastern edge of Tengger Desert.</title>
        <authorList>
            <person name="Zhang G."/>
        </authorList>
    </citation>
    <scope>NUCLEOTIDE SEQUENCE [LARGE SCALE GENOMIC DNA]</scope>
    <source>
        <strain evidence="10 11">CCM 7311</strain>
    </source>
</reference>
<name>A0ABS7C798_9BACL</name>
<dbReference type="Pfam" id="PF25198">
    <property type="entry name" value="Spore_GerAC_N"/>
    <property type="match status" value="1"/>
</dbReference>
<feature type="domain" description="Spore germination GerAC-like C-terminal" evidence="8">
    <location>
        <begin position="196"/>
        <end position="368"/>
    </location>
</feature>
<keyword evidence="4" id="KW-0732">Signal</keyword>
<comment type="subcellular location">
    <subcellularLocation>
        <location evidence="1">Membrane</location>
        <topology evidence="1">Lipid-anchor</topology>
    </subcellularLocation>
</comment>
<feature type="domain" description="Spore germination protein N-terminal" evidence="9">
    <location>
        <begin position="19"/>
        <end position="187"/>
    </location>
</feature>
<keyword evidence="3" id="KW-0309">Germination</keyword>
<evidence type="ECO:0000313" key="10">
    <source>
        <dbReference type="EMBL" id="MBW7456571.1"/>
    </source>
</evidence>
<dbReference type="RefSeq" id="WP_210046076.1">
    <property type="nucleotide sequence ID" value="NZ_JBHLVU010000028.1"/>
</dbReference>
<comment type="caution">
    <text evidence="10">The sequence shown here is derived from an EMBL/GenBank/DDBJ whole genome shotgun (WGS) entry which is preliminary data.</text>
</comment>
<comment type="similarity">
    <text evidence="2">Belongs to the GerABKC lipoprotein family.</text>
</comment>
<proteinExistence type="inferred from homology"/>
<evidence type="ECO:0000256" key="6">
    <source>
        <dbReference type="ARBA" id="ARBA00023139"/>
    </source>
</evidence>
<dbReference type="Gene3D" id="3.30.300.210">
    <property type="entry name" value="Nutrient germinant receptor protein C, domain 3"/>
    <property type="match status" value="1"/>
</dbReference>
<dbReference type="Proteomes" id="UP001519887">
    <property type="component" value="Unassembled WGS sequence"/>
</dbReference>